<proteinExistence type="predicted"/>
<evidence type="ECO:0000313" key="4">
    <source>
        <dbReference type="Proteomes" id="UP000184440"/>
    </source>
</evidence>
<keyword evidence="2" id="KW-1133">Transmembrane helix</keyword>
<feature type="transmembrane region" description="Helical" evidence="2">
    <location>
        <begin position="68"/>
        <end position="90"/>
    </location>
</feature>
<evidence type="ECO:0000256" key="2">
    <source>
        <dbReference type="SAM" id="Phobius"/>
    </source>
</evidence>
<feature type="transmembrane region" description="Helical" evidence="2">
    <location>
        <begin position="38"/>
        <end position="62"/>
    </location>
</feature>
<feature type="transmembrane region" description="Helical" evidence="2">
    <location>
        <begin position="102"/>
        <end position="121"/>
    </location>
</feature>
<reference evidence="3 4" key="1">
    <citation type="submission" date="2016-11" db="EMBL/GenBank/DDBJ databases">
        <authorList>
            <person name="Jaros S."/>
            <person name="Januszkiewicz K."/>
            <person name="Wedrychowicz H."/>
        </authorList>
    </citation>
    <scope>NUCLEOTIDE SEQUENCE [LARGE SCALE GENOMIC DNA]</scope>
    <source>
        <strain evidence="3 4">DSM 46144</strain>
    </source>
</reference>
<dbReference type="OrthoDB" id="9785431at2"/>
<dbReference type="PANTHER" id="PTHR36844">
    <property type="entry name" value="PROTEASE PRSW"/>
    <property type="match status" value="1"/>
</dbReference>
<evidence type="ECO:0000313" key="3">
    <source>
        <dbReference type="EMBL" id="SHN45734.1"/>
    </source>
</evidence>
<feature type="transmembrane region" description="Helical" evidence="2">
    <location>
        <begin position="150"/>
        <end position="166"/>
    </location>
</feature>
<dbReference type="Pfam" id="PF13367">
    <property type="entry name" value="PrsW-protease"/>
    <property type="match status" value="1"/>
</dbReference>
<dbReference type="GO" id="GO:0008233">
    <property type="term" value="F:peptidase activity"/>
    <property type="evidence" value="ECO:0007669"/>
    <property type="project" value="InterPro"/>
</dbReference>
<gene>
    <name evidence="3" type="ORF">SAMN05443668_112233</name>
</gene>
<feature type="region of interest" description="Disordered" evidence="1">
    <location>
        <begin position="1"/>
        <end position="21"/>
    </location>
</feature>
<protein>
    <submittedName>
        <fullName evidence="3">Membrane proteinase PrsW, cleaves anti-sigma factor RsiW, M82 family</fullName>
    </submittedName>
</protein>
<feature type="region of interest" description="Disordered" evidence="1">
    <location>
        <begin position="453"/>
        <end position="479"/>
    </location>
</feature>
<name>A0A1M7RHK1_9ACTN</name>
<feature type="transmembrane region" description="Helical" evidence="2">
    <location>
        <begin position="212"/>
        <end position="233"/>
    </location>
</feature>
<keyword evidence="2" id="KW-0812">Transmembrane</keyword>
<feature type="transmembrane region" description="Helical" evidence="2">
    <location>
        <begin position="280"/>
        <end position="305"/>
    </location>
</feature>
<accession>A0A1M7RHK1</accession>
<sequence length="479" mass="50851">MVYPPAAPGQPGQQPGVPHPSEGMVRPAPMVPWHKRRWVGVAVIVVAVGVIGLAGLGIYGILGYSLGPGALILALGTAVLPVPFLLAFFWWLDRYEPEPRRYLAFAFGWGACVATFAALIINSFGGKVITGAGGSESTTAVLVAPPTEEFFKAIPLFVLLGLALTGRRQINGVVDGIVYAGMSAVGFAFTENVLYFGSAYLGDEEKNMPGGITALIVTFVLRGIFSPFAHPLFTAMTGVGVGLAVRSRHTWVRIVAPIGGLTLAVLLHGTWNLLASSQDFSIILTGYVVIMLPILAVMITVAIVLRGREAKVVGRVLPVYAEAGWFTPQEIAALATMQTRRAGRQWARQIAGGIGAKAMSDYQFAATKLALARDSLARGITNKEFADEERQLLATVDARRQYILQNARPGATMPWAAAPVSVYPGGHNPNYVSGSYPGPNYVGGSVPNQAYNPTYYGGGGRHPGYHPHHAPGSKPDGSY</sequence>
<dbReference type="EMBL" id="FRCS01000012">
    <property type="protein sequence ID" value="SHN45734.1"/>
    <property type="molecule type" value="Genomic_DNA"/>
</dbReference>
<feature type="transmembrane region" description="Helical" evidence="2">
    <location>
        <begin position="178"/>
        <end position="200"/>
    </location>
</feature>
<evidence type="ECO:0000256" key="1">
    <source>
        <dbReference type="SAM" id="MobiDB-lite"/>
    </source>
</evidence>
<organism evidence="3 4">
    <name type="scientific">Cryptosporangium aurantiacum</name>
    <dbReference type="NCBI Taxonomy" id="134849"/>
    <lineage>
        <taxon>Bacteria</taxon>
        <taxon>Bacillati</taxon>
        <taxon>Actinomycetota</taxon>
        <taxon>Actinomycetes</taxon>
        <taxon>Cryptosporangiales</taxon>
        <taxon>Cryptosporangiaceae</taxon>
        <taxon>Cryptosporangium</taxon>
    </lineage>
</organism>
<keyword evidence="4" id="KW-1185">Reference proteome</keyword>
<dbReference type="AlphaFoldDB" id="A0A1M7RHK1"/>
<dbReference type="RefSeq" id="WP_084741969.1">
    <property type="nucleotide sequence ID" value="NZ_FRCS01000012.1"/>
</dbReference>
<dbReference type="Proteomes" id="UP000184440">
    <property type="component" value="Unassembled WGS sequence"/>
</dbReference>
<feature type="transmembrane region" description="Helical" evidence="2">
    <location>
        <begin position="254"/>
        <end position="274"/>
    </location>
</feature>
<dbReference type="PANTHER" id="PTHR36844:SF1">
    <property type="entry name" value="PROTEASE PRSW"/>
    <property type="match status" value="1"/>
</dbReference>
<dbReference type="InterPro" id="IPR026898">
    <property type="entry name" value="PrsW"/>
</dbReference>
<keyword evidence="2" id="KW-0472">Membrane</keyword>